<evidence type="ECO:0000256" key="9">
    <source>
        <dbReference type="SAM" id="Phobius"/>
    </source>
</evidence>
<dbReference type="GO" id="GO:0043190">
    <property type="term" value="C:ATP-binding cassette (ABC) transporter complex"/>
    <property type="evidence" value="ECO:0007669"/>
    <property type="project" value="InterPro"/>
</dbReference>
<keyword evidence="6 9" id="KW-0472">Membrane</keyword>
<feature type="transmembrane region" description="Helical" evidence="9">
    <location>
        <begin position="220"/>
        <end position="241"/>
    </location>
</feature>
<evidence type="ECO:0000256" key="1">
    <source>
        <dbReference type="ARBA" id="ARBA00004141"/>
    </source>
</evidence>
<dbReference type="GO" id="GO:0055085">
    <property type="term" value="P:transmembrane transport"/>
    <property type="evidence" value="ECO:0007669"/>
    <property type="project" value="InterPro"/>
</dbReference>
<comment type="subcellular location">
    <subcellularLocation>
        <location evidence="8">Cell membrane</location>
        <topology evidence="8">Multi-pass membrane protein</topology>
    </subcellularLocation>
    <subcellularLocation>
        <location evidence="1">Membrane</location>
        <topology evidence="1">Multi-pass membrane protein</topology>
    </subcellularLocation>
</comment>
<dbReference type="KEGG" id="adp:NCTC12871_01654"/>
<comment type="function">
    <text evidence="7">Part of an ATP-driven transport system HI_0359/HI_0360/HI_0361/HI_0362 for iron.</text>
</comment>
<feature type="transmembrane region" description="Helical" evidence="9">
    <location>
        <begin position="51"/>
        <end position="84"/>
    </location>
</feature>
<dbReference type="AlphaFoldDB" id="A0A448TW43"/>
<evidence type="ECO:0000256" key="7">
    <source>
        <dbReference type="ARBA" id="ARBA00055290"/>
    </source>
</evidence>
<dbReference type="Gene3D" id="1.10.3470.10">
    <property type="entry name" value="ABC transporter involved in vitamin B12 uptake, BtuC"/>
    <property type="match status" value="1"/>
</dbReference>
<accession>A0A448TW43</accession>
<feature type="transmembrane region" description="Helical" evidence="9">
    <location>
        <begin position="96"/>
        <end position="115"/>
    </location>
</feature>
<dbReference type="CDD" id="cd06550">
    <property type="entry name" value="TM_ABC_iron-siderophores_like"/>
    <property type="match status" value="1"/>
</dbReference>
<evidence type="ECO:0000313" key="10">
    <source>
        <dbReference type="EMBL" id="VEJ10144.1"/>
    </source>
</evidence>
<evidence type="ECO:0000256" key="2">
    <source>
        <dbReference type="ARBA" id="ARBA00008034"/>
    </source>
</evidence>
<dbReference type="InterPro" id="IPR001626">
    <property type="entry name" value="ABC_TroCD"/>
</dbReference>
<keyword evidence="8" id="KW-0813">Transport</keyword>
<comment type="similarity">
    <text evidence="2 8">Belongs to the ABC-3 integral membrane protein family.</text>
</comment>
<evidence type="ECO:0000256" key="4">
    <source>
        <dbReference type="ARBA" id="ARBA00022692"/>
    </source>
</evidence>
<evidence type="ECO:0000256" key="5">
    <source>
        <dbReference type="ARBA" id="ARBA00022989"/>
    </source>
</evidence>
<feature type="transmembrane region" description="Helical" evidence="9">
    <location>
        <begin position="20"/>
        <end position="39"/>
    </location>
</feature>
<evidence type="ECO:0000256" key="8">
    <source>
        <dbReference type="RuleBase" id="RU003943"/>
    </source>
</evidence>
<keyword evidence="5 9" id="KW-1133">Transmembrane helix</keyword>
<dbReference type="OrthoDB" id="9804300at2"/>
<keyword evidence="3" id="KW-0408">Iron</keyword>
<evidence type="ECO:0000256" key="3">
    <source>
        <dbReference type="ARBA" id="ARBA00022496"/>
    </source>
</evidence>
<feature type="transmembrane region" description="Helical" evidence="9">
    <location>
        <begin position="180"/>
        <end position="208"/>
    </location>
</feature>
<dbReference type="PANTHER" id="PTHR30477:SF24">
    <property type="entry name" value="IRON TRANSPORT SYSTEM MEMBRANE PROTEIN HI_0359-RELATED"/>
    <property type="match status" value="1"/>
</dbReference>
<dbReference type="SUPFAM" id="SSF81345">
    <property type="entry name" value="ABC transporter involved in vitamin B12 uptake, BtuC"/>
    <property type="match status" value="1"/>
</dbReference>
<feature type="transmembrane region" description="Helical" evidence="9">
    <location>
        <begin position="247"/>
        <end position="268"/>
    </location>
</feature>
<dbReference type="InterPro" id="IPR037294">
    <property type="entry name" value="ABC_BtuC-like"/>
</dbReference>
<dbReference type="RefSeq" id="WP_126600628.1">
    <property type="nucleotide sequence ID" value="NZ_LR134510.1"/>
</dbReference>
<dbReference type="Proteomes" id="UP000279799">
    <property type="component" value="Chromosome"/>
</dbReference>
<sequence length="281" mass="31133">MSWIDLLSEPFTYPFMQRALFVAVIVATISAILSCYLVLKGWALMGDALSHAVLPGIVIVYLLNLPLIIGAFLSGIFCAFSMGYIKQHSRLKEDTVMGIVFAGMFAFGLVLFSKIESEQHLLHILFGNILGITRGDFYQTLIISAIVILVLLLKGKDFVLFCFDPNYCHVAGLSPKKLHYFLLSLLTLTIVMAMQVVGVILVVAMLISPGMTAYLLTKQFYQMVTIAIFFSLLSSFLGLIVSYYLDASPGACIILIQAIFFMVVLALVQLKNKIQINFSEN</sequence>
<evidence type="ECO:0000313" key="11">
    <source>
        <dbReference type="Proteomes" id="UP000279799"/>
    </source>
</evidence>
<organism evidence="10 11">
    <name type="scientific">Actinobacillus delphinicola</name>
    <dbReference type="NCBI Taxonomy" id="51161"/>
    <lineage>
        <taxon>Bacteria</taxon>
        <taxon>Pseudomonadati</taxon>
        <taxon>Pseudomonadota</taxon>
        <taxon>Gammaproteobacteria</taxon>
        <taxon>Pasteurellales</taxon>
        <taxon>Pasteurellaceae</taxon>
        <taxon>Actinobacillus</taxon>
    </lineage>
</organism>
<dbReference type="EMBL" id="LR134510">
    <property type="protein sequence ID" value="VEJ10144.1"/>
    <property type="molecule type" value="Genomic_DNA"/>
</dbReference>
<keyword evidence="3" id="KW-0410">Iron transport</keyword>
<proteinExistence type="inferred from homology"/>
<dbReference type="GO" id="GO:0006826">
    <property type="term" value="P:iron ion transport"/>
    <property type="evidence" value="ECO:0007669"/>
    <property type="project" value="UniProtKB-KW"/>
</dbReference>
<gene>
    <name evidence="10" type="primary">yfeD</name>
    <name evidence="10" type="ORF">NCTC12871_01654</name>
</gene>
<name>A0A448TW43_9PAST</name>
<evidence type="ECO:0000256" key="6">
    <source>
        <dbReference type="ARBA" id="ARBA00023136"/>
    </source>
</evidence>
<keyword evidence="11" id="KW-1185">Reference proteome</keyword>
<reference evidence="10 11" key="1">
    <citation type="submission" date="2018-12" db="EMBL/GenBank/DDBJ databases">
        <authorList>
            <consortium name="Pathogen Informatics"/>
        </authorList>
    </citation>
    <scope>NUCLEOTIDE SEQUENCE [LARGE SCALE GENOMIC DNA]</scope>
    <source>
        <strain evidence="10 11">NCTC12871</strain>
    </source>
</reference>
<dbReference type="GO" id="GO:0071281">
    <property type="term" value="P:cellular response to iron ion"/>
    <property type="evidence" value="ECO:0007669"/>
    <property type="project" value="UniProtKB-ARBA"/>
</dbReference>
<protein>
    <submittedName>
        <fullName evidence="10">Iron (Chelated) transport system membrane protein</fullName>
    </submittedName>
</protein>
<keyword evidence="4 8" id="KW-0812">Transmembrane</keyword>
<keyword evidence="3" id="KW-0406">Ion transport</keyword>
<dbReference type="PANTHER" id="PTHR30477">
    <property type="entry name" value="ABC-TRANSPORTER METAL-BINDING PROTEIN"/>
    <property type="match status" value="1"/>
</dbReference>
<dbReference type="FunFam" id="1.10.3470.10:FF:000003">
    <property type="entry name" value="Iron ABC transporter permease SitD"/>
    <property type="match status" value="1"/>
</dbReference>
<dbReference type="GO" id="GO:0010043">
    <property type="term" value="P:response to zinc ion"/>
    <property type="evidence" value="ECO:0007669"/>
    <property type="project" value="TreeGrafter"/>
</dbReference>
<dbReference type="Pfam" id="PF00950">
    <property type="entry name" value="ABC-3"/>
    <property type="match status" value="1"/>
</dbReference>
<feature type="transmembrane region" description="Helical" evidence="9">
    <location>
        <begin position="136"/>
        <end position="153"/>
    </location>
</feature>